<proteinExistence type="predicted"/>
<keyword evidence="2" id="KW-1133">Transmembrane helix</keyword>
<dbReference type="AlphaFoldDB" id="A0A1T5GBH3"/>
<name>A0A1T5GBH3_9FLAO</name>
<keyword evidence="5" id="KW-1185">Reference proteome</keyword>
<dbReference type="Pfam" id="PF06785">
    <property type="entry name" value="UPF0242"/>
    <property type="match status" value="1"/>
</dbReference>
<accession>A0A1T5GBH3</accession>
<feature type="domain" description="UPF0242" evidence="3">
    <location>
        <begin position="25"/>
        <end position="187"/>
    </location>
</feature>
<evidence type="ECO:0000313" key="5">
    <source>
        <dbReference type="Proteomes" id="UP000191112"/>
    </source>
</evidence>
<keyword evidence="2" id="KW-0472">Membrane</keyword>
<reference evidence="4 5" key="1">
    <citation type="submission" date="2017-02" db="EMBL/GenBank/DDBJ databases">
        <authorList>
            <person name="Peterson S.W."/>
        </authorList>
    </citation>
    <scope>NUCLEOTIDE SEQUENCE [LARGE SCALE GENOMIC DNA]</scope>
    <source>
        <strain evidence="4 5">DSM 22323</strain>
    </source>
</reference>
<feature type="transmembrane region" description="Helical" evidence="2">
    <location>
        <begin position="54"/>
        <end position="74"/>
    </location>
</feature>
<keyword evidence="2" id="KW-0812">Transmembrane</keyword>
<evidence type="ECO:0000256" key="1">
    <source>
        <dbReference type="SAM" id="Coils"/>
    </source>
</evidence>
<evidence type="ECO:0000313" key="4">
    <source>
        <dbReference type="EMBL" id="SKC05671.1"/>
    </source>
</evidence>
<sequence length="199" mass="23205">MKLTDENQEKLSALENIANGIMWWIGSIPSLVVHTIFFILCFALPIIGLVDWDHMLLVLTTLLSLEAIYLAIFIQMSVNKSSEHIEVLREDVEEIQEDIDEIQEDIEEISEDIEEISEDIEDISEDIEEINEDIDEIQEDIEEINEDEEDEDHGERARTVMLKSKVSSNRYEIKQLRDKISELESLIDRIKEKEKEEGE</sequence>
<gene>
    <name evidence="4" type="ORF">SAMN05660477_02680</name>
</gene>
<protein>
    <submittedName>
        <fullName evidence="4">Methyl-accepting chemotaxis protein (MCP) signalling domain-containing protein</fullName>
    </submittedName>
</protein>
<dbReference type="Proteomes" id="UP000191112">
    <property type="component" value="Unassembled WGS sequence"/>
</dbReference>
<evidence type="ECO:0000256" key="2">
    <source>
        <dbReference type="SAM" id="Phobius"/>
    </source>
</evidence>
<dbReference type="SUPFAM" id="SSF58100">
    <property type="entry name" value="Bacterial hemolysins"/>
    <property type="match status" value="1"/>
</dbReference>
<dbReference type="Gene3D" id="1.20.1480.30">
    <property type="entry name" value="Designed four-helix bundle protein"/>
    <property type="match status" value="1"/>
</dbReference>
<dbReference type="RefSeq" id="WP_079667867.1">
    <property type="nucleotide sequence ID" value="NZ_FUYZ01000011.1"/>
</dbReference>
<keyword evidence="1" id="KW-0175">Coiled coil</keyword>
<dbReference type="EMBL" id="FUYZ01000011">
    <property type="protein sequence ID" value="SKC05671.1"/>
    <property type="molecule type" value="Genomic_DNA"/>
</dbReference>
<feature type="coiled-coil region" evidence="1">
    <location>
        <begin position="78"/>
        <end position="196"/>
    </location>
</feature>
<dbReference type="OrthoDB" id="1262176at2"/>
<dbReference type="InterPro" id="IPR009623">
    <property type="entry name" value="UPF0242_N"/>
</dbReference>
<feature type="transmembrane region" description="Helical" evidence="2">
    <location>
        <begin position="21"/>
        <end position="48"/>
    </location>
</feature>
<organism evidence="4 5">
    <name type="scientific">Soonwooa buanensis</name>
    <dbReference type="NCBI Taxonomy" id="619805"/>
    <lineage>
        <taxon>Bacteria</taxon>
        <taxon>Pseudomonadati</taxon>
        <taxon>Bacteroidota</taxon>
        <taxon>Flavobacteriia</taxon>
        <taxon>Flavobacteriales</taxon>
        <taxon>Weeksellaceae</taxon>
        <taxon>Chryseobacterium group</taxon>
        <taxon>Soonwooa</taxon>
    </lineage>
</organism>
<evidence type="ECO:0000259" key="3">
    <source>
        <dbReference type="Pfam" id="PF06785"/>
    </source>
</evidence>